<dbReference type="Proteomes" id="UP000189513">
    <property type="component" value="Unassembled WGS sequence"/>
</dbReference>
<dbReference type="EMBL" id="MPUK01000002">
    <property type="protein sequence ID" value="ONH68494.1"/>
    <property type="molecule type" value="Genomic_DNA"/>
</dbReference>
<accession>A0A1V2L9N4</accession>
<protein>
    <submittedName>
        <fullName evidence="1">Uncharacterized protein</fullName>
    </submittedName>
</protein>
<reference evidence="2" key="1">
    <citation type="journal article" date="2017" name="Genome Announc.">
        <title>Genome sequences of Cyberlindnera fabianii 65, Pichia kudriavzevii 129, and Saccharomyces cerevisiae 131 isolated from fermented masau fruits in Zimbabwe.</title>
        <authorList>
            <person name="van Rijswijck I.M.H."/>
            <person name="Derks M.F.L."/>
            <person name="Abee T."/>
            <person name="de Ridder D."/>
            <person name="Smid E.J."/>
        </authorList>
    </citation>
    <scope>NUCLEOTIDE SEQUENCE [LARGE SCALE GENOMIC DNA]</scope>
    <source>
        <strain evidence="2">65</strain>
    </source>
</reference>
<dbReference type="AlphaFoldDB" id="A0A1V2L9N4"/>
<gene>
    <name evidence="1" type="ORF">BON22_0994</name>
</gene>
<dbReference type="VEuPathDB" id="FungiDB:BON22_0994"/>
<sequence>MSSKLQKGQYFGKHVDESVMTFVPKGVTKWTAQKEGLNGGETVFYDPIKKRIIVTPVKGLILFT</sequence>
<organism evidence="1 2">
    <name type="scientific">Cyberlindnera fabianii</name>
    <name type="common">Yeast</name>
    <name type="synonym">Hansenula fabianii</name>
    <dbReference type="NCBI Taxonomy" id="36022"/>
    <lineage>
        <taxon>Eukaryota</taxon>
        <taxon>Fungi</taxon>
        <taxon>Dikarya</taxon>
        <taxon>Ascomycota</taxon>
        <taxon>Saccharomycotina</taxon>
        <taxon>Saccharomycetes</taxon>
        <taxon>Phaffomycetales</taxon>
        <taxon>Phaffomycetaceae</taxon>
        <taxon>Cyberlindnera</taxon>
    </lineage>
</organism>
<keyword evidence="2" id="KW-1185">Reference proteome</keyword>
<comment type="caution">
    <text evidence="1">The sequence shown here is derived from an EMBL/GenBank/DDBJ whole genome shotgun (WGS) entry which is preliminary data.</text>
</comment>
<evidence type="ECO:0000313" key="2">
    <source>
        <dbReference type="Proteomes" id="UP000189513"/>
    </source>
</evidence>
<name>A0A1V2L9N4_CYBFA</name>
<proteinExistence type="predicted"/>
<evidence type="ECO:0000313" key="1">
    <source>
        <dbReference type="EMBL" id="ONH68494.1"/>
    </source>
</evidence>